<keyword evidence="11 24" id="KW-0812">Transmembrane</keyword>
<evidence type="ECO:0000256" key="13">
    <source>
        <dbReference type="ARBA" id="ARBA00022989"/>
    </source>
</evidence>
<evidence type="ECO:0000256" key="1">
    <source>
        <dbReference type="ARBA" id="ARBA00001698"/>
    </source>
</evidence>
<gene>
    <name evidence="25" type="ORF">QE109_00475</name>
</gene>
<evidence type="ECO:0000256" key="16">
    <source>
        <dbReference type="ARBA" id="ARBA00023209"/>
    </source>
</evidence>
<feature type="transmembrane region" description="Helical" evidence="24">
    <location>
        <begin position="239"/>
        <end position="259"/>
    </location>
</feature>
<evidence type="ECO:0000256" key="10">
    <source>
        <dbReference type="ARBA" id="ARBA00022679"/>
    </source>
</evidence>
<comment type="catalytic activity">
    <reaction evidence="1">
        <text>a 1,2-diacyl-sn-glycero-3-phosphate + CTP + H(+) = a CDP-1,2-diacyl-sn-glycerol + diphosphate</text>
        <dbReference type="Rhea" id="RHEA:16229"/>
        <dbReference type="ChEBI" id="CHEBI:15378"/>
        <dbReference type="ChEBI" id="CHEBI:33019"/>
        <dbReference type="ChEBI" id="CHEBI:37563"/>
        <dbReference type="ChEBI" id="CHEBI:58332"/>
        <dbReference type="ChEBI" id="CHEBI:58608"/>
        <dbReference type="EC" id="2.7.7.41"/>
    </reaction>
</comment>
<sequence>MLTRTISALVALPLLFFVLIKGGVFLYIATFAISIIGLYEFYKAFSKKYIASNWVGYLMTISLYLGFFGAFSKDYFTFLVSVFTFCLLGLVVFTKLTINGAMVTFLGFFYVAFSLSHLILISNLDNNFFIWYPFIIAFVTDTFAYLTGKLIGKTKLIPTVSPNKTVEGSLGGIIACLIVSYLYAYFFNPDFQFFAIFLGLVGSVLSQIGDLIASKIKRIFEIKDFGKIMPGHGGVLDRFDSLIITLPLVYYFMVLFNSINNYL</sequence>
<dbReference type="RefSeq" id="WP_281092394.1">
    <property type="nucleotide sequence ID" value="NZ_JARYZI010000001.1"/>
</dbReference>
<comment type="pathway">
    <text evidence="4">Lipid metabolism.</text>
</comment>
<evidence type="ECO:0000256" key="23">
    <source>
        <dbReference type="ARBA" id="ARBA00033406"/>
    </source>
</evidence>
<organism evidence="25 26">
    <name type="scientific">Fusibacter bizertensis</name>
    <dbReference type="NCBI Taxonomy" id="1488331"/>
    <lineage>
        <taxon>Bacteria</taxon>
        <taxon>Bacillati</taxon>
        <taxon>Bacillota</taxon>
        <taxon>Clostridia</taxon>
        <taxon>Eubacteriales</taxon>
        <taxon>Eubacteriales Family XII. Incertae Sedis</taxon>
        <taxon>Fusibacter</taxon>
    </lineage>
</organism>
<keyword evidence="13 24" id="KW-1133">Transmembrane helix</keyword>
<keyword evidence="12 25" id="KW-0548">Nucleotidyltransferase</keyword>
<feature type="transmembrane region" description="Helical" evidence="24">
    <location>
        <begin position="51"/>
        <end position="69"/>
    </location>
</feature>
<evidence type="ECO:0000313" key="25">
    <source>
        <dbReference type="EMBL" id="MDH8676594.1"/>
    </source>
</evidence>
<reference evidence="25 26" key="1">
    <citation type="submission" date="2023-04" db="EMBL/GenBank/DDBJ databases">
        <title>Fusibacter bizertensis strain WBS, isolated from littoral bottom sediments of the Arctic seas - biochemical and genomic analysis.</title>
        <authorList>
            <person name="Brioukhanov A.L."/>
        </authorList>
    </citation>
    <scope>NUCLEOTIDE SEQUENCE [LARGE SCALE GENOMIC DNA]</scope>
    <source>
        <strain evidence="25 26">WBS</strain>
    </source>
</reference>
<keyword evidence="15 24" id="KW-0472">Membrane</keyword>
<dbReference type="EMBL" id="JARYZI010000001">
    <property type="protein sequence ID" value="MDH8676594.1"/>
    <property type="molecule type" value="Genomic_DNA"/>
</dbReference>
<evidence type="ECO:0000256" key="18">
    <source>
        <dbReference type="ARBA" id="ARBA00029893"/>
    </source>
</evidence>
<evidence type="ECO:0000256" key="21">
    <source>
        <dbReference type="ARBA" id="ARBA00032396"/>
    </source>
</evidence>
<evidence type="ECO:0000256" key="2">
    <source>
        <dbReference type="ARBA" id="ARBA00004651"/>
    </source>
</evidence>
<keyword evidence="26" id="KW-1185">Reference proteome</keyword>
<evidence type="ECO:0000256" key="19">
    <source>
        <dbReference type="ARBA" id="ARBA00031825"/>
    </source>
</evidence>
<keyword evidence="8" id="KW-1003">Cell membrane</keyword>
<feature type="transmembrane region" description="Helical" evidence="24">
    <location>
        <begin position="75"/>
        <end position="93"/>
    </location>
</feature>
<comment type="caution">
    <text evidence="25">The sequence shown here is derived from an EMBL/GenBank/DDBJ whole genome shotgun (WGS) entry which is preliminary data.</text>
</comment>
<evidence type="ECO:0000256" key="17">
    <source>
        <dbReference type="ARBA" id="ARBA00023264"/>
    </source>
</evidence>
<feature type="transmembrane region" description="Helical" evidence="24">
    <location>
        <begin position="168"/>
        <end position="187"/>
    </location>
</feature>
<keyword evidence="17" id="KW-1208">Phospholipid metabolism</keyword>
<evidence type="ECO:0000256" key="14">
    <source>
        <dbReference type="ARBA" id="ARBA00023098"/>
    </source>
</evidence>
<evidence type="ECO:0000256" key="8">
    <source>
        <dbReference type="ARBA" id="ARBA00022475"/>
    </source>
</evidence>
<evidence type="ECO:0000256" key="3">
    <source>
        <dbReference type="ARBA" id="ARBA00005119"/>
    </source>
</evidence>
<keyword evidence="10 25" id="KW-0808">Transferase</keyword>
<proteinExistence type="inferred from homology"/>
<keyword evidence="16" id="KW-0594">Phospholipid biosynthesis</keyword>
<dbReference type="GO" id="GO:0004605">
    <property type="term" value="F:phosphatidate cytidylyltransferase activity"/>
    <property type="evidence" value="ECO:0007669"/>
    <property type="project" value="UniProtKB-EC"/>
</dbReference>
<evidence type="ECO:0000256" key="15">
    <source>
        <dbReference type="ARBA" id="ARBA00023136"/>
    </source>
</evidence>
<feature type="transmembrane region" description="Helical" evidence="24">
    <location>
        <begin position="6"/>
        <end position="39"/>
    </location>
</feature>
<evidence type="ECO:0000256" key="7">
    <source>
        <dbReference type="ARBA" id="ARBA00019373"/>
    </source>
</evidence>
<keyword evidence="14" id="KW-0443">Lipid metabolism</keyword>
<dbReference type="Pfam" id="PF01148">
    <property type="entry name" value="CTP_transf_1"/>
    <property type="match status" value="1"/>
</dbReference>
<dbReference type="Proteomes" id="UP001158045">
    <property type="component" value="Unassembled WGS sequence"/>
</dbReference>
<evidence type="ECO:0000256" key="9">
    <source>
        <dbReference type="ARBA" id="ARBA00022516"/>
    </source>
</evidence>
<feature type="transmembrane region" description="Helical" evidence="24">
    <location>
        <begin position="193"/>
        <end position="213"/>
    </location>
</feature>
<evidence type="ECO:0000256" key="5">
    <source>
        <dbReference type="ARBA" id="ARBA00010185"/>
    </source>
</evidence>
<dbReference type="PANTHER" id="PTHR46382:SF1">
    <property type="entry name" value="PHOSPHATIDATE CYTIDYLYLTRANSFERASE"/>
    <property type="match status" value="1"/>
</dbReference>
<evidence type="ECO:0000256" key="12">
    <source>
        <dbReference type="ARBA" id="ARBA00022695"/>
    </source>
</evidence>
<evidence type="ECO:0000256" key="22">
    <source>
        <dbReference type="ARBA" id="ARBA00032743"/>
    </source>
</evidence>
<keyword evidence="9" id="KW-0444">Lipid biosynthesis</keyword>
<comment type="subcellular location">
    <subcellularLocation>
        <location evidence="2">Cell membrane</location>
        <topology evidence="2">Multi-pass membrane protein</topology>
    </subcellularLocation>
</comment>
<evidence type="ECO:0000256" key="24">
    <source>
        <dbReference type="SAM" id="Phobius"/>
    </source>
</evidence>
<comment type="similarity">
    <text evidence="5">Belongs to the CDS family.</text>
</comment>
<feature type="transmembrane region" description="Helical" evidence="24">
    <location>
        <begin position="128"/>
        <end position="147"/>
    </location>
</feature>
<comment type="pathway">
    <text evidence="3">Phospholipid metabolism; CDP-diacylglycerol biosynthesis; CDP-diacylglycerol from sn-glycerol 3-phosphate: step 3/3.</text>
</comment>
<protein>
    <recommendedName>
        <fullName evidence="7">Phosphatidate cytidylyltransferase</fullName>
        <ecNumber evidence="6">2.7.7.41</ecNumber>
    </recommendedName>
    <alternativeName>
        <fullName evidence="20">CDP-DAG synthase</fullName>
    </alternativeName>
    <alternativeName>
        <fullName evidence="22">CDP-DG synthase</fullName>
    </alternativeName>
    <alternativeName>
        <fullName evidence="18">CDP-diacylglycerol synthase</fullName>
    </alternativeName>
    <alternativeName>
        <fullName evidence="21">CDP-diglyceride pyrophosphorylase</fullName>
    </alternativeName>
    <alternativeName>
        <fullName evidence="23">CDP-diglyceride synthase</fullName>
    </alternativeName>
    <alternativeName>
        <fullName evidence="19">CTP:phosphatidate cytidylyltransferase</fullName>
    </alternativeName>
</protein>
<evidence type="ECO:0000256" key="4">
    <source>
        <dbReference type="ARBA" id="ARBA00005189"/>
    </source>
</evidence>
<feature type="transmembrane region" description="Helical" evidence="24">
    <location>
        <begin position="100"/>
        <end position="122"/>
    </location>
</feature>
<accession>A0ABT6N865</accession>
<evidence type="ECO:0000256" key="11">
    <source>
        <dbReference type="ARBA" id="ARBA00022692"/>
    </source>
</evidence>
<dbReference type="PANTHER" id="PTHR46382">
    <property type="entry name" value="PHOSPHATIDATE CYTIDYLYLTRANSFERASE"/>
    <property type="match status" value="1"/>
</dbReference>
<evidence type="ECO:0000313" key="26">
    <source>
        <dbReference type="Proteomes" id="UP001158045"/>
    </source>
</evidence>
<dbReference type="EC" id="2.7.7.41" evidence="6"/>
<name>A0ABT6N865_9FIRM</name>
<evidence type="ECO:0000256" key="20">
    <source>
        <dbReference type="ARBA" id="ARBA00032253"/>
    </source>
</evidence>
<evidence type="ECO:0000256" key="6">
    <source>
        <dbReference type="ARBA" id="ARBA00012487"/>
    </source>
</evidence>